<dbReference type="EMBL" id="SDMP01000016">
    <property type="protein sequence ID" value="RYR04433.1"/>
    <property type="molecule type" value="Genomic_DNA"/>
</dbReference>
<evidence type="ECO:0000313" key="2">
    <source>
        <dbReference type="Proteomes" id="UP000289738"/>
    </source>
</evidence>
<accession>A0A444YR41</accession>
<organism evidence="1 2">
    <name type="scientific">Arachis hypogaea</name>
    <name type="common">Peanut</name>
    <dbReference type="NCBI Taxonomy" id="3818"/>
    <lineage>
        <taxon>Eukaryota</taxon>
        <taxon>Viridiplantae</taxon>
        <taxon>Streptophyta</taxon>
        <taxon>Embryophyta</taxon>
        <taxon>Tracheophyta</taxon>
        <taxon>Spermatophyta</taxon>
        <taxon>Magnoliopsida</taxon>
        <taxon>eudicotyledons</taxon>
        <taxon>Gunneridae</taxon>
        <taxon>Pentapetalae</taxon>
        <taxon>rosids</taxon>
        <taxon>fabids</taxon>
        <taxon>Fabales</taxon>
        <taxon>Fabaceae</taxon>
        <taxon>Papilionoideae</taxon>
        <taxon>50 kb inversion clade</taxon>
        <taxon>dalbergioids sensu lato</taxon>
        <taxon>Dalbergieae</taxon>
        <taxon>Pterocarpus clade</taxon>
        <taxon>Arachis</taxon>
    </lineage>
</organism>
<dbReference type="Proteomes" id="UP000289738">
    <property type="component" value="Chromosome B06"/>
</dbReference>
<keyword evidence="2" id="KW-1185">Reference proteome</keyword>
<sequence>MPGEPRKIKDREIELPYIDISGQKTPYKSFTLKIVYDCAVYVMKWLEIIEPQNVKKEKYELDNWTQESEAMRLSNPSADLLSPYCQVDSYDIDSDND</sequence>
<reference evidence="1 2" key="1">
    <citation type="submission" date="2019-01" db="EMBL/GenBank/DDBJ databases">
        <title>Sequencing of cultivated peanut Arachis hypogaea provides insights into genome evolution and oil improvement.</title>
        <authorList>
            <person name="Chen X."/>
        </authorList>
    </citation>
    <scope>NUCLEOTIDE SEQUENCE [LARGE SCALE GENOMIC DNA]</scope>
    <source>
        <strain evidence="2">cv. Fuhuasheng</strain>
        <tissue evidence="1">Leaves</tissue>
    </source>
</reference>
<name>A0A444YR41_ARAHY</name>
<proteinExistence type="predicted"/>
<dbReference type="AlphaFoldDB" id="A0A444YR41"/>
<protein>
    <submittedName>
        <fullName evidence="1">Uncharacterized protein</fullName>
    </submittedName>
</protein>
<gene>
    <name evidence="1" type="ORF">Ahy_B06g084158</name>
</gene>
<comment type="caution">
    <text evidence="1">The sequence shown here is derived from an EMBL/GenBank/DDBJ whole genome shotgun (WGS) entry which is preliminary data.</text>
</comment>
<evidence type="ECO:0000313" key="1">
    <source>
        <dbReference type="EMBL" id="RYR04433.1"/>
    </source>
</evidence>